<reference evidence="3" key="1">
    <citation type="journal article" date="2022" name="Int. J. Syst. Evol. Microbiol.">
        <title>Anaeromyxobacter oryzae sp. nov., Anaeromyxobacter diazotrophicus sp. nov. and Anaeromyxobacter paludicola sp. nov., isolated from paddy soils.</title>
        <authorList>
            <person name="Itoh H."/>
            <person name="Xu Z."/>
            <person name="Mise K."/>
            <person name="Masuda Y."/>
            <person name="Ushijima N."/>
            <person name="Hayakawa C."/>
            <person name="Shiratori Y."/>
            <person name="Senoo K."/>
        </authorList>
    </citation>
    <scope>NUCLEOTIDE SEQUENCE [LARGE SCALE GENOMIC DNA]</scope>
    <source>
        <strain evidence="3">Red630</strain>
    </source>
</reference>
<sequence>MTGQRPGRAPAGRWALLCLALGGLAALGRFHRLHDGDSLVPALVSLQRWTPFYWEQARFGMLVPLLAAPVRSPLWNLVVQTALDVAGGVGAFLFVARLALPGAAWPIAGALSAAVLVLCAPPHWSFYALAVQPYALSLGLAAASAVAVDRPGRLARWRWPAAILCGAAAHWVSVVAAVPILPLAAGRAWLEAGPAARGAGLRGRLRAVVRGEPGRPLRALVAGLALGQAWHAAAPGHVAENGLSPLREWPAGWVALARHGFDAAPAWNRLLVGAAVAGLALAALPPLRRAAAPALRAFPLLVLSALAWAVFAGATRWVQANGYGWRYLIPTQILLHTAAVVLVAAPAEARLAAAAARARTFTWAASAAVLVAAALWAWGWPSPARARADLDETLGRHTAAILAAGCQAVAGDYWTVWPAVFHANLALKEGRRAAGGRDGGAAGAPVAQVYGLSHRASATFPLWDAARRSPGLRLCVVGDPRNEAQARHYLAAYGLPPLRLLGRAGGVLVLGPAGAADEVW</sequence>
<feature type="transmembrane region" description="Helical" evidence="1">
    <location>
        <begin position="130"/>
        <end position="148"/>
    </location>
</feature>
<organism evidence="2 3">
    <name type="scientific">Anaeromyxobacter paludicola</name>
    <dbReference type="NCBI Taxonomy" id="2918171"/>
    <lineage>
        <taxon>Bacteria</taxon>
        <taxon>Pseudomonadati</taxon>
        <taxon>Myxococcota</taxon>
        <taxon>Myxococcia</taxon>
        <taxon>Myxococcales</taxon>
        <taxon>Cystobacterineae</taxon>
        <taxon>Anaeromyxobacteraceae</taxon>
        <taxon>Anaeromyxobacter</taxon>
    </lineage>
</organism>
<feature type="transmembrane region" description="Helical" evidence="1">
    <location>
        <begin position="361"/>
        <end position="380"/>
    </location>
</feature>
<protein>
    <recommendedName>
        <fullName evidence="4">Glycosyltransferase RgtA/B/C/D-like domain-containing protein</fullName>
    </recommendedName>
</protein>
<proteinExistence type="predicted"/>
<gene>
    <name evidence="2" type="ORF">AMPC_01460</name>
</gene>
<keyword evidence="1" id="KW-0812">Transmembrane</keyword>
<feature type="transmembrane region" description="Helical" evidence="1">
    <location>
        <begin position="160"/>
        <end position="181"/>
    </location>
</feature>
<accession>A0ABN6N5A4</accession>
<keyword evidence="3" id="KW-1185">Reference proteome</keyword>
<evidence type="ECO:0008006" key="4">
    <source>
        <dbReference type="Google" id="ProtNLM"/>
    </source>
</evidence>
<dbReference type="RefSeq" id="WP_248343613.1">
    <property type="nucleotide sequence ID" value="NZ_AP025592.1"/>
</dbReference>
<name>A0ABN6N5A4_9BACT</name>
<dbReference type="Proteomes" id="UP001162734">
    <property type="component" value="Chromosome"/>
</dbReference>
<evidence type="ECO:0000313" key="2">
    <source>
        <dbReference type="EMBL" id="BDG07033.1"/>
    </source>
</evidence>
<dbReference type="EMBL" id="AP025592">
    <property type="protein sequence ID" value="BDG07033.1"/>
    <property type="molecule type" value="Genomic_DNA"/>
</dbReference>
<evidence type="ECO:0000256" key="1">
    <source>
        <dbReference type="SAM" id="Phobius"/>
    </source>
</evidence>
<feature type="transmembrane region" description="Helical" evidence="1">
    <location>
        <begin position="327"/>
        <end position="349"/>
    </location>
</feature>
<feature type="transmembrane region" description="Helical" evidence="1">
    <location>
        <begin position="74"/>
        <end position="96"/>
    </location>
</feature>
<feature type="transmembrane region" description="Helical" evidence="1">
    <location>
        <begin position="266"/>
        <end position="285"/>
    </location>
</feature>
<evidence type="ECO:0000313" key="3">
    <source>
        <dbReference type="Proteomes" id="UP001162734"/>
    </source>
</evidence>
<feature type="transmembrane region" description="Helical" evidence="1">
    <location>
        <begin position="297"/>
        <end position="315"/>
    </location>
</feature>
<keyword evidence="1" id="KW-1133">Transmembrane helix</keyword>
<feature type="transmembrane region" description="Helical" evidence="1">
    <location>
        <begin position="103"/>
        <end position="124"/>
    </location>
</feature>
<keyword evidence="1" id="KW-0472">Membrane</keyword>